<dbReference type="PANTHER" id="PTHR43085">
    <property type="entry name" value="HEXOKINASE FAMILY MEMBER"/>
    <property type="match status" value="1"/>
</dbReference>
<proteinExistence type="inferred from homology"/>
<evidence type="ECO:0000256" key="1">
    <source>
        <dbReference type="ARBA" id="ARBA00010688"/>
    </source>
</evidence>
<dbReference type="InterPro" id="IPR029056">
    <property type="entry name" value="Ribokinase-like"/>
</dbReference>
<dbReference type="InterPro" id="IPR011611">
    <property type="entry name" value="PfkB_dom"/>
</dbReference>
<dbReference type="SUPFAM" id="SSF53613">
    <property type="entry name" value="Ribokinase-like"/>
    <property type="match status" value="1"/>
</dbReference>
<name>A0A7G9G6H1_9FIRM</name>
<accession>A0A7G9G6H1</accession>
<evidence type="ECO:0000259" key="4">
    <source>
        <dbReference type="Pfam" id="PF00294"/>
    </source>
</evidence>
<dbReference type="Pfam" id="PF00294">
    <property type="entry name" value="PfkB"/>
    <property type="match status" value="1"/>
</dbReference>
<keyword evidence="2" id="KW-0808">Transferase</keyword>
<reference evidence="5 6" key="1">
    <citation type="submission" date="2020-08" db="EMBL/GenBank/DDBJ databases">
        <authorList>
            <person name="Liu C."/>
            <person name="Sun Q."/>
        </authorList>
    </citation>
    <scope>NUCLEOTIDE SEQUENCE [LARGE SCALE GENOMIC DNA]</scope>
    <source>
        <strain evidence="5 6">NSJ-38</strain>
    </source>
</reference>
<dbReference type="PANTHER" id="PTHR43085:SF54">
    <property type="entry name" value="PUTATIVE-RELATED"/>
    <property type="match status" value="1"/>
</dbReference>
<protein>
    <submittedName>
        <fullName evidence="5">Carbohydrate kinase</fullName>
    </submittedName>
</protein>
<evidence type="ECO:0000313" key="5">
    <source>
        <dbReference type="EMBL" id="QNM06403.1"/>
    </source>
</evidence>
<dbReference type="InterPro" id="IPR050306">
    <property type="entry name" value="PfkB_Carbo_kinase"/>
</dbReference>
<keyword evidence="6" id="KW-1185">Reference proteome</keyword>
<dbReference type="Proteomes" id="UP000515823">
    <property type="component" value="Chromosome"/>
</dbReference>
<evidence type="ECO:0000313" key="6">
    <source>
        <dbReference type="Proteomes" id="UP000515823"/>
    </source>
</evidence>
<dbReference type="CDD" id="cd01167">
    <property type="entry name" value="bac_FRK"/>
    <property type="match status" value="1"/>
</dbReference>
<gene>
    <name evidence="5" type="ORF">H9Q78_04515</name>
</gene>
<keyword evidence="3 5" id="KW-0418">Kinase</keyword>
<sequence length="323" mass="35951">MKRLISIGEALIDFVPHQIGCELKNVKDFKGVVGGAPANVGGAYIKLGGPAAMITQLGEDAFGDRIVDEFKGHGIDVSHVLRTDEANTCLAFVSLKEDGNREFSFYRKPSADMLMSADVVKKEWFEDAYALHFCSLCLGDFPMKEAHRKAITFALECGDMISFDPNIRLPLWKDYDELRRAIREFIPYAHVLKISDEELEFITGCTRVEDAKDVLFQGNVQLVIYTKGADGAEAYTKTASADAPSRTVKAIDTTGAGDAFIGSFLYQLSRDGVTIDTLKDLTKEQMEEYLLFSNRYCEYSVQGNGAIASYATKEQFEEFLKEK</sequence>
<dbReference type="EMBL" id="CP060634">
    <property type="protein sequence ID" value="QNM06403.1"/>
    <property type="molecule type" value="Genomic_DNA"/>
</dbReference>
<comment type="similarity">
    <text evidence="1">Belongs to the carbohydrate kinase PfkB family.</text>
</comment>
<evidence type="ECO:0000256" key="2">
    <source>
        <dbReference type="ARBA" id="ARBA00022679"/>
    </source>
</evidence>
<dbReference type="GO" id="GO:0016301">
    <property type="term" value="F:kinase activity"/>
    <property type="evidence" value="ECO:0007669"/>
    <property type="project" value="UniProtKB-KW"/>
</dbReference>
<feature type="domain" description="Carbohydrate kinase PfkB" evidence="4">
    <location>
        <begin position="1"/>
        <end position="310"/>
    </location>
</feature>
<dbReference type="KEGG" id="qdo:H9Q78_04515"/>
<evidence type="ECO:0000256" key="3">
    <source>
        <dbReference type="ARBA" id="ARBA00022777"/>
    </source>
</evidence>
<dbReference type="RefSeq" id="WP_249303824.1">
    <property type="nucleotide sequence ID" value="NZ_CP060634.1"/>
</dbReference>
<dbReference type="AlphaFoldDB" id="A0A7G9G6H1"/>
<organism evidence="5 6">
    <name type="scientific">Qiania dongpingensis</name>
    <dbReference type="NCBI Taxonomy" id="2763669"/>
    <lineage>
        <taxon>Bacteria</taxon>
        <taxon>Bacillati</taxon>
        <taxon>Bacillota</taxon>
        <taxon>Clostridia</taxon>
        <taxon>Lachnospirales</taxon>
        <taxon>Lachnospiraceae</taxon>
        <taxon>Qiania</taxon>
    </lineage>
</organism>
<dbReference type="Gene3D" id="3.40.1190.20">
    <property type="match status" value="1"/>
</dbReference>